<keyword evidence="2" id="KW-1185">Reference proteome</keyword>
<reference evidence="1" key="1">
    <citation type="submission" date="2023-03" db="EMBL/GenBank/DDBJ databases">
        <title>Massive genome expansion in bonnet fungi (Mycena s.s.) driven by repeated elements and novel gene families across ecological guilds.</title>
        <authorList>
            <consortium name="Lawrence Berkeley National Laboratory"/>
            <person name="Harder C.B."/>
            <person name="Miyauchi S."/>
            <person name="Viragh M."/>
            <person name="Kuo A."/>
            <person name="Thoen E."/>
            <person name="Andreopoulos B."/>
            <person name="Lu D."/>
            <person name="Skrede I."/>
            <person name="Drula E."/>
            <person name="Henrissat B."/>
            <person name="Morin E."/>
            <person name="Kohler A."/>
            <person name="Barry K."/>
            <person name="LaButti K."/>
            <person name="Morin E."/>
            <person name="Salamov A."/>
            <person name="Lipzen A."/>
            <person name="Mereny Z."/>
            <person name="Hegedus B."/>
            <person name="Baldrian P."/>
            <person name="Stursova M."/>
            <person name="Weitz H."/>
            <person name="Taylor A."/>
            <person name="Grigoriev I.V."/>
            <person name="Nagy L.G."/>
            <person name="Martin F."/>
            <person name="Kauserud H."/>
        </authorList>
    </citation>
    <scope>NUCLEOTIDE SEQUENCE</scope>
    <source>
        <strain evidence="1">9284</strain>
    </source>
</reference>
<accession>A0AAD7B053</accession>
<protein>
    <submittedName>
        <fullName evidence="1">Uncharacterized protein</fullName>
    </submittedName>
</protein>
<evidence type="ECO:0000313" key="2">
    <source>
        <dbReference type="Proteomes" id="UP001221142"/>
    </source>
</evidence>
<name>A0AAD7B053_9AGAR</name>
<comment type="caution">
    <text evidence="1">The sequence shown here is derived from an EMBL/GenBank/DDBJ whole genome shotgun (WGS) entry which is preliminary data.</text>
</comment>
<evidence type="ECO:0000313" key="1">
    <source>
        <dbReference type="EMBL" id="KAJ7606073.1"/>
    </source>
</evidence>
<dbReference type="EMBL" id="JARKIF010000064">
    <property type="protein sequence ID" value="KAJ7606073.1"/>
    <property type="molecule type" value="Genomic_DNA"/>
</dbReference>
<proteinExistence type="predicted"/>
<sequence length="213" mass="23726">MWPRLGNVRALNPALYAPHAFRSNGSSLVHDDLHRTLLGREGCARISQLQACNLPPRLASLLPRDWWDGVEAQFLAVSISHVRGNITHFGMLPQMYAKVGVPVGEVRSSWPARKRTAMPIVIAAQCSLYSSSGAAVPRPLNDDETRSTCDNESMPEGCLLAFTVTPPRLCIPAPQPPFGFHDSEWECRAQYFDFYHLFSELAEMLRKYCGNVA</sequence>
<dbReference type="Proteomes" id="UP001221142">
    <property type="component" value="Unassembled WGS sequence"/>
</dbReference>
<gene>
    <name evidence="1" type="ORF">FB45DRAFT_878946</name>
</gene>
<dbReference type="AlphaFoldDB" id="A0AAD7B053"/>
<organism evidence="1 2">
    <name type="scientific">Roridomyces roridus</name>
    <dbReference type="NCBI Taxonomy" id="1738132"/>
    <lineage>
        <taxon>Eukaryota</taxon>
        <taxon>Fungi</taxon>
        <taxon>Dikarya</taxon>
        <taxon>Basidiomycota</taxon>
        <taxon>Agaricomycotina</taxon>
        <taxon>Agaricomycetes</taxon>
        <taxon>Agaricomycetidae</taxon>
        <taxon>Agaricales</taxon>
        <taxon>Marasmiineae</taxon>
        <taxon>Mycenaceae</taxon>
        <taxon>Roridomyces</taxon>
    </lineage>
</organism>